<reference evidence="2 3" key="1">
    <citation type="submission" date="2016-10" db="EMBL/GenBank/DDBJ databases">
        <authorList>
            <person name="de Groot N.N."/>
        </authorList>
    </citation>
    <scope>NUCLEOTIDE SEQUENCE [LARGE SCALE GENOMIC DNA]</scope>
    <source>
        <strain>GEY</strain>
        <strain evidence="3">DSM 9560</strain>
    </source>
</reference>
<sequence>MLSKPVIFLAFANDKVDSTRYLRNIPMEHNEIRKALQEADKQGLCEVVERANASIEQVLDVFQDLRYRDRIAIFHFGGHADGYQLLLESSLHPSEVKDLEGVNQTAHGVGIVAFLAQQKGLRLVFFNGCTTKQQAKELSEAGIPVVIGTVSEISDEVATHLASRFYKGIGEEMDIERAWNEAVNEITMRNGSGNMRGLYRKDLKEPLPNKIPWEMYYKDKSLLTWKLKKVESTMNPEKKNESNVTGNKNLVIQGLENSHINVNITNNNPQIVNNQIDNSIDKNAIMDLIEQGDIAKVFEELDKKGIKDFQYNRFKKEFSAGLKGVELSDFIDRVKVYMSLVKF</sequence>
<dbReference type="Proteomes" id="UP000199513">
    <property type="component" value="Unassembled WGS sequence"/>
</dbReference>
<dbReference type="AlphaFoldDB" id="A0A1I2DI40"/>
<protein>
    <submittedName>
        <fullName evidence="2">CHAT domain-containing protein</fullName>
    </submittedName>
</protein>
<keyword evidence="3" id="KW-1185">Reference proteome</keyword>
<organism evidence="2 3">
    <name type="scientific">Thermoflexibacter ruber</name>
    <dbReference type="NCBI Taxonomy" id="1003"/>
    <lineage>
        <taxon>Bacteria</taxon>
        <taxon>Pseudomonadati</taxon>
        <taxon>Bacteroidota</taxon>
        <taxon>Cytophagia</taxon>
        <taxon>Cytophagales</taxon>
        <taxon>Thermoflexibacteraceae</taxon>
        <taxon>Thermoflexibacter</taxon>
    </lineage>
</organism>
<dbReference type="EMBL" id="FONY01000007">
    <property type="protein sequence ID" value="SFE79903.1"/>
    <property type="molecule type" value="Genomic_DNA"/>
</dbReference>
<evidence type="ECO:0000313" key="2">
    <source>
        <dbReference type="EMBL" id="SFE79903.1"/>
    </source>
</evidence>
<dbReference type="RefSeq" id="WP_091541315.1">
    <property type="nucleotide sequence ID" value="NZ_FONY01000007.1"/>
</dbReference>
<feature type="domain" description="CHAT" evidence="1">
    <location>
        <begin position="12"/>
        <end position="187"/>
    </location>
</feature>
<evidence type="ECO:0000313" key="3">
    <source>
        <dbReference type="Proteomes" id="UP000199513"/>
    </source>
</evidence>
<name>A0A1I2DI40_9BACT</name>
<evidence type="ECO:0000259" key="1">
    <source>
        <dbReference type="Pfam" id="PF12770"/>
    </source>
</evidence>
<proteinExistence type="predicted"/>
<dbReference type="STRING" id="1003.SAMN04488541_100720"/>
<dbReference type="OrthoDB" id="1164785at2"/>
<accession>A0A1I2DI40</accession>
<dbReference type="Pfam" id="PF12770">
    <property type="entry name" value="CHAT"/>
    <property type="match status" value="1"/>
</dbReference>
<dbReference type="InterPro" id="IPR024983">
    <property type="entry name" value="CHAT_dom"/>
</dbReference>
<gene>
    <name evidence="2" type="ORF">SAMN04488541_100720</name>
</gene>